<name>A0A930VXK0_9ACTN</name>
<feature type="transmembrane region" description="Helical" evidence="2">
    <location>
        <begin position="162"/>
        <end position="179"/>
    </location>
</feature>
<evidence type="ECO:0000313" key="3">
    <source>
        <dbReference type="EMBL" id="MBF4807970.1"/>
    </source>
</evidence>
<keyword evidence="1" id="KW-0175">Coiled coil</keyword>
<feature type="transmembrane region" description="Helical" evidence="2">
    <location>
        <begin position="12"/>
        <end position="33"/>
    </location>
</feature>
<feature type="transmembrane region" description="Helical" evidence="2">
    <location>
        <begin position="352"/>
        <end position="375"/>
    </location>
</feature>
<evidence type="ECO:0000256" key="2">
    <source>
        <dbReference type="SAM" id="Phobius"/>
    </source>
</evidence>
<gene>
    <name evidence="3" type="ORF">HXK26_04675</name>
</gene>
<organism evidence="3 4">
    <name type="scientific">Lancefieldella rimae</name>
    <dbReference type="NCBI Taxonomy" id="1383"/>
    <lineage>
        <taxon>Bacteria</taxon>
        <taxon>Bacillati</taxon>
        <taxon>Actinomycetota</taxon>
        <taxon>Coriobacteriia</taxon>
        <taxon>Coriobacteriales</taxon>
        <taxon>Atopobiaceae</taxon>
        <taxon>Lancefieldella</taxon>
    </lineage>
</organism>
<feature type="coiled-coil region" evidence="1">
    <location>
        <begin position="47"/>
        <end position="91"/>
    </location>
</feature>
<evidence type="ECO:0000256" key="1">
    <source>
        <dbReference type="SAM" id="Coils"/>
    </source>
</evidence>
<dbReference type="EMBL" id="JABZGW010000184">
    <property type="protein sequence ID" value="MBF4807970.1"/>
    <property type="molecule type" value="Genomic_DNA"/>
</dbReference>
<protein>
    <submittedName>
        <fullName evidence="3">Uncharacterized protein</fullName>
    </submittedName>
</protein>
<reference evidence="3" key="1">
    <citation type="submission" date="2020-04" db="EMBL/GenBank/DDBJ databases">
        <title>Deep metagenomics examines the oral microbiome during advanced dental caries in children, revealing novel taxa and co-occurrences with host molecules.</title>
        <authorList>
            <person name="Baker J.L."/>
            <person name="Morton J.T."/>
            <person name="Dinis M."/>
            <person name="Alvarez R."/>
            <person name="Tran N.C."/>
            <person name="Knight R."/>
            <person name="Edlund A."/>
        </authorList>
    </citation>
    <scope>NUCLEOTIDE SEQUENCE</scope>
    <source>
        <strain evidence="3">JCVI_38_bin.5</strain>
    </source>
</reference>
<keyword evidence="2" id="KW-1133">Transmembrane helix</keyword>
<dbReference type="AlphaFoldDB" id="A0A930VXK0"/>
<feature type="transmembrane region" description="Helical" evidence="2">
    <location>
        <begin position="284"/>
        <end position="303"/>
    </location>
</feature>
<feature type="transmembrane region" description="Helical" evidence="2">
    <location>
        <begin position="247"/>
        <end position="272"/>
    </location>
</feature>
<keyword evidence="2" id="KW-0812">Transmembrane</keyword>
<accession>A0A930VXK0</accession>
<evidence type="ECO:0000313" key="4">
    <source>
        <dbReference type="Proteomes" id="UP000698335"/>
    </source>
</evidence>
<dbReference type="Proteomes" id="UP000698335">
    <property type="component" value="Unassembled WGS sequence"/>
</dbReference>
<proteinExistence type="predicted"/>
<feature type="transmembrane region" description="Helical" evidence="2">
    <location>
        <begin position="200"/>
        <end position="227"/>
    </location>
</feature>
<keyword evidence="2" id="KW-0472">Membrane</keyword>
<comment type="caution">
    <text evidence="3">The sequence shown here is derived from an EMBL/GenBank/DDBJ whole genome shotgun (WGS) entry which is preliminary data.</text>
</comment>
<sequence length="391" mass="43447">MWYIKSALKVLLKNPIIWILTIILAAVFAAPVYEPLRPAWILDEITREQSKEEYENAKTNYEFALENPSFARNLEIEKQLLELKKNIYESTTSAEYFDNNVKLIETELDQLQSGRSIASESPYDLQAKLLYCMAMSSLGDAVNYPNSKNYPLIEMGASLFEVRTPLLLIGSAIIVSLLVHLTTGEKKLLGITVIGNTKRLLLQAATSCIASVLLILTALLPTLLFALAKNGVGVITYPIVFRRAGEIVSINALECFLGGLLIVLCSAIFITLCAHCVYSAIKHLLTSSLIACAVTATLVYLPLYPRYFSVRDFNTSLIRFLPMTYFDVRNIVGYLGIWPTLQVLKDVNLKPMAALIVLTAWSLALLLLAVGITALKQAFAKGRYAHLRQCD</sequence>